<protein>
    <submittedName>
        <fullName evidence="2">Uncharacterized protein</fullName>
    </submittedName>
</protein>
<feature type="transmembrane region" description="Helical" evidence="1">
    <location>
        <begin position="111"/>
        <end position="129"/>
    </location>
</feature>
<evidence type="ECO:0000256" key="1">
    <source>
        <dbReference type="SAM" id="Phobius"/>
    </source>
</evidence>
<evidence type="ECO:0000313" key="3">
    <source>
        <dbReference type="Proteomes" id="UP000007882"/>
    </source>
</evidence>
<dbReference type="OrthoDB" id="74134at2"/>
<sequence length="137" mass="14928">MTLSAKRAVAALLAVAAAVIGVWAAAFPLSFYRDFPFPGRNWVSALGPYNEHLTRDVGGLFLALLVMTVWAIRRPSPAVLRMTGGAWLIFTAEHLVWHALHLDVFPTVDKVGNVVSLGAMLVASLLLLLPDRPERLD</sequence>
<keyword evidence="1" id="KW-1133">Transmembrane helix</keyword>
<reference evidence="2 3" key="1">
    <citation type="submission" date="2012-02" db="EMBL/GenBank/DDBJ databases">
        <title>Complete genome sequence of Actinoplanes missouriensis 431 (= NBRC 102363).</title>
        <authorList>
            <person name="Ohnishi Y."/>
            <person name="Ishikawa J."/>
            <person name="Sekine M."/>
            <person name="Hosoyama A."/>
            <person name="Harada T."/>
            <person name="Narita H."/>
            <person name="Hata T."/>
            <person name="Konno Y."/>
            <person name="Tutikane K."/>
            <person name="Fujita N."/>
            <person name="Horinouchi S."/>
            <person name="Hayakawa M."/>
        </authorList>
    </citation>
    <scope>NUCLEOTIDE SEQUENCE [LARGE SCALE GENOMIC DNA]</scope>
    <source>
        <strain evidence="3">ATCC 14538 / DSM 43046 / CBS 188.64 / JCM 3121 / NBRC 102363 / NCIMB 12654 / NRRL B-3342 / UNCC 431</strain>
    </source>
</reference>
<accession>I0H7X5</accession>
<dbReference type="HOGENOM" id="CLU_138495_0_0_11"/>
<keyword evidence="1" id="KW-0472">Membrane</keyword>
<dbReference type="EMBL" id="AP012319">
    <property type="protein sequence ID" value="BAL89112.1"/>
    <property type="molecule type" value="Genomic_DNA"/>
</dbReference>
<keyword evidence="1" id="KW-0812">Transmembrane</keyword>
<dbReference type="PATRIC" id="fig|512565.3.peg.3884"/>
<evidence type="ECO:0000313" key="2">
    <source>
        <dbReference type="EMBL" id="BAL89112.1"/>
    </source>
</evidence>
<organism evidence="2 3">
    <name type="scientific">Actinoplanes missouriensis (strain ATCC 14538 / DSM 43046 / CBS 188.64 / JCM 3121 / NBRC 102363 / NCIMB 12654 / NRRL B-3342 / UNCC 431)</name>
    <dbReference type="NCBI Taxonomy" id="512565"/>
    <lineage>
        <taxon>Bacteria</taxon>
        <taxon>Bacillati</taxon>
        <taxon>Actinomycetota</taxon>
        <taxon>Actinomycetes</taxon>
        <taxon>Micromonosporales</taxon>
        <taxon>Micromonosporaceae</taxon>
        <taxon>Actinoplanes</taxon>
    </lineage>
</organism>
<dbReference type="KEGG" id="ams:AMIS_38920"/>
<name>I0H7X5_ACTM4</name>
<gene>
    <name evidence="2" type="ordered locus">AMIS_38920</name>
</gene>
<proteinExistence type="predicted"/>
<feature type="transmembrane region" description="Helical" evidence="1">
    <location>
        <begin position="79"/>
        <end position="99"/>
    </location>
</feature>
<dbReference type="eggNOG" id="ENOG50331CT">
    <property type="taxonomic scope" value="Bacteria"/>
</dbReference>
<feature type="transmembrane region" description="Helical" evidence="1">
    <location>
        <begin position="53"/>
        <end position="72"/>
    </location>
</feature>
<dbReference type="AlphaFoldDB" id="I0H7X5"/>
<dbReference type="STRING" id="512565.AMIS_38920"/>
<keyword evidence="3" id="KW-1185">Reference proteome</keyword>
<dbReference type="Proteomes" id="UP000007882">
    <property type="component" value="Chromosome"/>
</dbReference>